<protein>
    <submittedName>
        <fullName evidence="1">Uncharacterized protein</fullName>
    </submittedName>
</protein>
<proteinExistence type="predicted"/>
<keyword evidence="2" id="KW-1185">Reference proteome</keyword>
<name>A0A9P6DHQ9_PLEER</name>
<dbReference type="Proteomes" id="UP000807025">
    <property type="component" value="Unassembled WGS sequence"/>
</dbReference>
<evidence type="ECO:0000313" key="2">
    <source>
        <dbReference type="Proteomes" id="UP000807025"/>
    </source>
</evidence>
<reference evidence="1" key="1">
    <citation type="submission" date="2020-11" db="EMBL/GenBank/DDBJ databases">
        <authorList>
            <consortium name="DOE Joint Genome Institute"/>
            <person name="Ahrendt S."/>
            <person name="Riley R."/>
            <person name="Andreopoulos W."/>
            <person name="Labutti K."/>
            <person name="Pangilinan J."/>
            <person name="Ruiz-Duenas F.J."/>
            <person name="Barrasa J.M."/>
            <person name="Sanchez-Garcia M."/>
            <person name="Camarero S."/>
            <person name="Miyauchi S."/>
            <person name="Serrano A."/>
            <person name="Linde D."/>
            <person name="Babiker R."/>
            <person name="Drula E."/>
            <person name="Ayuso-Fernandez I."/>
            <person name="Pacheco R."/>
            <person name="Padilla G."/>
            <person name="Ferreira P."/>
            <person name="Barriuso J."/>
            <person name="Kellner H."/>
            <person name="Castanera R."/>
            <person name="Alfaro M."/>
            <person name="Ramirez L."/>
            <person name="Pisabarro A.G."/>
            <person name="Kuo A."/>
            <person name="Tritt A."/>
            <person name="Lipzen A."/>
            <person name="He G."/>
            <person name="Yan M."/>
            <person name="Ng V."/>
            <person name="Cullen D."/>
            <person name="Martin F."/>
            <person name="Rosso M.-N."/>
            <person name="Henrissat B."/>
            <person name="Hibbett D."/>
            <person name="Martinez A.T."/>
            <person name="Grigoriev I.V."/>
        </authorList>
    </citation>
    <scope>NUCLEOTIDE SEQUENCE</scope>
    <source>
        <strain evidence="1">ATCC 90797</strain>
    </source>
</reference>
<dbReference type="AlphaFoldDB" id="A0A9P6DHQ9"/>
<comment type="caution">
    <text evidence="1">The sequence shown here is derived from an EMBL/GenBank/DDBJ whole genome shotgun (WGS) entry which is preliminary data.</text>
</comment>
<organism evidence="1 2">
    <name type="scientific">Pleurotus eryngii</name>
    <name type="common">Boletus of the steppes</name>
    <dbReference type="NCBI Taxonomy" id="5323"/>
    <lineage>
        <taxon>Eukaryota</taxon>
        <taxon>Fungi</taxon>
        <taxon>Dikarya</taxon>
        <taxon>Basidiomycota</taxon>
        <taxon>Agaricomycotina</taxon>
        <taxon>Agaricomycetes</taxon>
        <taxon>Agaricomycetidae</taxon>
        <taxon>Agaricales</taxon>
        <taxon>Pleurotineae</taxon>
        <taxon>Pleurotaceae</taxon>
        <taxon>Pleurotus</taxon>
    </lineage>
</organism>
<dbReference type="EMBL" id="MU154549">
    <property type="protein sequence ID" value="KAF9496765.1"/>
    <property type="molecule type" value="Genomic_DNA"/>
</dbReference>
<sequence>MTNLQHMVDKIRSAEELSQAEQAVIDGVNLLLDNPQTLFVSEMAESIVSAHHDGVLNSLLAVSTDEIASIHTAFSMVASDPPFFENDPSLSEAMASKEWPRWKAAITEEANSLKEMEVYVPVLRTNMPQGKWVLDGKLAPH</sequence>
<gene>
    <name evidence="1" type="ORF">BDN71DRAFT_1505435</name>
</gene>
<accession>A0A9P6DHQ9</accession>
<evidence type="ECO:0000313" key="1">
    <source>
        <dbReference type="EMBL" id="KAF9496765.1"/>
    </source>
</evidence>